<accession>A0ABT6NE65</accession>
<reference evidence="1 2" key="1">
    <citation type="submission" date="2023-04" db="EMBL/GenBank/DDBJ databases">
        <title>Fusibacter bizertensis strain WBS, isolated from littoral bottom sediments of the Arctic seas - biochemical and genomic analysis.</title>
        <authorList>
            <person name="Brioukhanov A.L."/>
        </authorList>
    </citation>
    <scope>NUCLEOTIDE SEQUENCE [LARGE SCALE GENOMIC DNA]</scope>
    <source>
        <strain evidence="1 2">WBS</strain>
    </source>
</reference>
<keyword evidence="2" id="KW-1185">Reference proteome</keyword>
<sequence>MTYYFENNQFVIEDYDKQKTFSSFLPGIAGVKGIPLWAFYANRGQGITSFGIKDKDEPILEFFPANTSYQYVDKYGFRSFVIVDGDVYEPFAVHTDDDVKRNMYISRGHFSIEEINKSRNIHYKVTYFGLTNEPVAGLVRNVMIKNLGEERLVEVVDGIANILPSGATNQSYKSMSNLMVSWMGVENIENNVPIYKFRASSGDEAEVSMVNKGHFYMSFMEDDKLIKPIVDLGLVFGYDTSLSIPAGLIGKKLSDLNLDAQVVVNKVPCGFSPVSKKLSKDSCIELNTLIGHVSEVSIINQMAHLIIKKDYIANKLKEAEALIDVLVDVVDTKSNFPLFDAYIKQNFLDNTLRGGYPLVFGEGDRKKIYHVFSRKHGDPERDYNFFTLAPEFYSQGNGNFRDVNQNRRNDVFFVPEAGLFNVKMFMNLIQLDGYNPLGVQGTTFTLDQDNADKIIDKYVVTNQEKIREVLNYKFSPGKISMQIALNDVELNVSEELFIGLVLTEATQHIEAVFGEGFWVDHWTYNFDLIESYLSIFPDKIDELLLEDKSYQYYESPVTVLPRDLKYGLNSKGEVRQYGALEEEAHTKRFNQSNWSRDQSGEVYKTNLAQKLLTLVFTKLSSLDPLGMGVEMEANKPGWNDAMNGLPGVFASGMSETIELVRIVRFLKANFEKNNNLAEVKLLEDNYVFFRALYATVTKEISLFERWDEMATARESFRARIKKGISGSEVSVLKSELLSFLSCVENILIDGIDRARQCNEGVIPTYLTYAASEYEELGYTTPYGLKAVRVKAFELHKVPDFLEAPARSLKIGSVEENINLYNKIRASELYDAPLKTYKTSGKLDEMSYELGRIRAFTPGWLERESNFLHMTYKYILGLLKGGLYDEFYEEIKSNLVCFMDPDVYGRSTLENSSFIASSLNPNPSVRGQGFVARLSGSTAEMLSTWNVMMFGKSVFQYNEELIFSPAPLLHADFFLEGRVKTTLLSSIEFIIENKTSLPTYSDQVEVDYYLVDGKRAIDVKGDLALQIRSGQVKQIIMVYKLKSK</sequence>
<comment type="caution">
    <text evidence="1">The sequence shown here is derived from an EMBL/GenBank/DDBJ whole genome shotgun (WGS) entry which is preliminary data.</text>
</comment>
<dbReference type="Proteomes" id="UP001158045">
    <property type="component" value="Unassembled WGS sequence"/>
</dbReference>
<evidence type="ECO:0000313" key="1">
    <source>
        <dbReference type="EMBL" id="MDH8678686.1"/>
    </source>
</evidence>
<dbReference type="RefSeq" id="WP_281094541.1">
    <property type="nucleotide sequence ID" value="NZ_JARYZI010000006.1"/>
</dbReference>
<dbReference type="InterPro" id="IPR008928">
    <property type="entry name" value="6-hairpin_glycosidase_sf"/>
</dbReference>
<proteinExistence type="predicted"/>
<dbReference type="EMBL" id="JARYZI010000006">
    <property type="protein sequence ID" value="MDH8678686.1"/>
    <property type="molecule type" value="Genomic_DNA"/>
</dbReference>
<gene>
    <name evidence="1" type="ORF">QE109_11035</name>
</gene>
<evidence type="ECO:0000313" key="2">
    <source>
        <dbReference type="Proteomes" id="UP001158045"/>
    </source>
</evidence>
<dbReference type="SUPFAM" id="SSF48208">
    <property type="entry name" value="Six-hairpin glycosidases"/>
    <property type="match status" value="1"/>
</dbReference>
<protein>
    <submittedName>
        <fullName evidence="1">Cellobiose phosphorylase</fullName>
    </submittedName>
</protein>
<name>A0ABT6NE65_9FIRM</name>
<organism evidence="1 2">
    <name type="scientific">Fusibacter bizertensis</name>
    <dbReference type="NCBI Taxonomy" id="1488331"/>
    <lineage>
        <taxon>Bacteria</taxon>
        <taxon>Bacillati</taxon>
        <taxon>Bacillota</taxon>
        <taxon>Clostridia</taxon>
        <taxon>Eubacteriales</taxon>
        <taxon>Eubacteriales Family XII. Incertae Sedis</taxon>
        <taxon>Fusibacter</taxon>
    </lineage>
</organism>